<dbReference type="PANTHER" id="PTHR39398:SF1">
    <property type="entry name" value="CSN8_PSMD8_EIF3K DOMAIN-CONTAINING PROTEIN"/>
    <property type="match status" value="1"/>
</dbReference>
<feature type="region of interest" description="Disordered" evidence="1">
    <location>
        <begin position="1"/>
        <end position="29"/>
    </location>
</feature>
<evidence type="ECO:0000313" key="3">
    <source>
        <dbReference type="Proteomes" id="UP001497600"/>
    </source>
</evidence>
<reference evidence="2 3" key="1">
    <citation type="submission" date="2024-01" db="EMBL/GenBank/DDBJ databases">
        <authorList>
            <consortium name="Genoscope - CEA"/>
            <person name="William W."/>
        </authorList>
    </citation>
    <scope>NUCLEOTIDE SEQUENCE [LARGE SCALE GENOMIC DNA]</scope>
    <source>
        <strain evidence="2 3">29B2s-10</strain>
    </source>
</reference>
<organism evidence="2 3">
    <name type="scientific">[Candida] anglica</name>
    <dbReference type="NCBI Taxonomy" id="148631"/>
    <lineage>
        <taxon>Eukaryota</taxon>
        <taxon>Fungi</taxon>
        <taxon>Dikarya</taxon>
        <taxon>Ascomycota</taxon>
        <taxon>Saccharomycotina</taxon>
        <taxon>Pichiomycetes</taxon>
        <taxon>Debaryomycetaceae</taxon>
        <taxon>Kurtzmaniella</taxon>
    </lineage>
</organism>
<feature type="compositionally biased region" description="Polar residues" evidence="1">
    <location>
        <begin position="13"/>
        <end position="23"/>
    </location>
</feature>
<evidence type="ECO:0000256" key="1">
    <source>
        <dbReference type="SAM" id="MobiDB-lite"/>
    </source>
</evidence>
<sequence length="324" mass="37822">MEKNPRKPPFGKSINNRGKSQNKWRTDESKKFEIDNIESEKLKERKERFAKTKSTGYGFISRGEDNRLQVNEGERILFFEEIKIDFVHYCNGPNLPEYMRTLISQREMVISSDSSNDSSSSNSKTRCDPTIDSILTSLRKLREALLFAPPNEFSKSVFLFSIRIAVAAGKYQTYVPSIIYLLERGIYLLDNSEKEEIVTLLTLHLSHFNGENNRGIEVYYKYKLNDPELLKTLKSWATGNHHEWIRQYNAESDGCRSALMAIGLPRMIKILIQEFTATYFTIDKNHLEELFLPIGTKYRDLNRYGCTWKEENNVVTIRDRTRKK</sequence>
<protein>
    <submittedName>
        <fullName evidence="2">Uncharacterized protein</fullName>
    </submittedName>
</protein>
<evidence type="ECO:0000313" key="2">
    <source>
        <dbReference type="EMBL" id="CAK7907036.1"/>
    </source>
</evidence>
<dbReference type="EMBL" id="OZ004257">
    <property type="protein sequence ID" value="CAK7907036.1"/>
    <property type="molecule type" value="Genomic_DNA"/>
</dbReference>
<keyword evidence="3" id="KW-1185">Reference proteome</keyword>
<accession>A0ABP0EET7</accession>
<dbReference type="PANTHER" id="PTHR39398">
    <property type="entry name" value="YALI0F14311P"/>
    <property type="match status" value="1"/>
</dbReference>
<proteinExistence type="predicted"/>
<name>A0ABP0EET7_9ASCO</name>
<gene>
    <name evidence="2" type="ORF">CAAN4_E03620</name>
</gene>
<dbReference type="Proteomes" id="UP001497600">
    <property type="component" value="Chromosome E"/>
</dbReference>